<reference evidence="2 3" key="1">
    <citation type="submission" date="2015-10" db="EMBL/GenBank/DDBJ databases">
        <title>Draft genome sequence of Streptomyces corchorusii DSM 40340, type strain for the species Streptomyces corchorusii.</title>
        <authorList>
            <person name="Ruckert C."/>
            <person name="Winkler A."/>
            <person name="Kalinowski J."/>
            <person name="Kampfer P."/>
            <person name="Glaeser S."/>
        </authorList>
    </citation>
    <scope>NUCLEOTIDE SEQUENCE [LARGE SCALE GENOMIC DNA]</scope>
    <source>
        <strain evidence="2 3">DSM 40340</strain>
    </source>
</reference>
<feature type="domain" description="P68 RBP/TagC-like beta-propeller" evidence="1">
    <location>
        <begin position="68"/>
        <end position="315"/>
    </location>
</feature>
<gene>
    <name evidence="2" type="ORF">AQJ11_36655</name>
</gene>
<dbReference type="Pfam" id="PF21311">
    <property type="entry name" value="Phage_RBD_prop"/>
    <property type="match status" value="1"/>
</dbReference>
<dbReference type="InterPro" id="IPR006311">
    <property type="entry name" value="TAT_signal"/>
</dbReference>
<protein>
    <submittedName>
        <fullName evidence="2">Tat pathway signal sequence domain protein</fullName>
    </submittedName>
</protein>
<evidence type="ECO:0000259" key="1">
    <source>
        <dbReference type="Pfam" id="PF21311"/>
    </source>
</evidence>
<evidence type="ECO:0000313" key="2">
    <source>
        <dbReference type="EMBL" id="KUN17828.1"/>
    </source>
</evidence>
<evidence type="ECO:0000313" key="3">
    <source>
        <dbReference type="Proteomes" id="UP000053398"/>
    </source>
</evidence>
<name>A0A101PUA3_STRCK</name>
<dbReference type="PROSITE" id="PS51318">
    <property type="entry name" value="TAT"/>
    <property type="match status" value="1"/>
</dbReference>
<dbReference type="EMBL" id="LMWP01000047">
    <property type="protein sequence ID" value="KUN17828.1"/>
    <property type="molecule type" value="Genomic_DNA"/>
</dbReference>
<dbReference type="Proteomes" id="UP000053398">
    <property type="component" value="Unassembled WGS sequence"/>
</dbReference>
<dbReference type="InterPro" id="IPR048799">
    <property type="entry name" value="P68_RBP_TagC-like_beta-prop"/>
</dbReference>
<dbReference type="SUPFAM" id="SSF75011">
    <property type="entry name" value="3-carboxy-cis,cis-mucoante lactonizing enzyme"/>
    <property type="match status" value="1"/>
</dbReference>
<sequence length="355" mass="38633">MKREPSGGPSRRQVLRRVGGLAAAAVVGAVALDQAGTASAAVTTSKRFDLTDGSDEWFREIPLNETRILQSFAFDNTNKHLYTAQLVQGGRVLPGETQAASGADRSKNGDLCITRLDWQGYIIGRMYLKGFGHGVSIGVEPSGNSAYLWTECDSVPDSENNGYGTKIARFKFANGTVLRPDSAQVTRFTPVPGSDHNTVAIDPVTNRIAHRHRVGGTWKYGLYDLATFKAGTFTPLATLTQPAVLTGPTFQGYTSMGQYLYTIDGTAYTYDADGNRTSTSNTYVTSIDWNTGTVYERRLSKAGESLFYREPEGLAVQIPDMSTPAVARLHLGFGSEESLTQTDKKASFYYKDLLV</sequence>
<dbReference type="RefSeq" id="WP_059266175.1">
    <property type="nucleotide sequence ID" value="NZ_KQ948369.1"/>
</dbReference>
<keyword evidence="3" id="KW-1185">Reference proteome</keyword>
<accession>A0A101PUA3</accession>
<comment type="caution">
    <text evidence="2">The sequence shown here is derived from an EMBL/GenBank/DDBJ whole genome shotgun (WGS) entry which is preliminary data.</text>
</comment>
<dbReference type="AlphaFoldDB" id="A0A101PUA3"/>
<organism evidence="2 3">
    <name type="scientific">Streptomyces corchorusii</name>
    <name type="common">Streptomyces chibaensis</name>
    <dbReference type="NCBI Taxonomy" id="1903"/>
    <lineage>
        <taxon>Bacteria</taxon>
        <taxon>Bacillati</taxon>
        <taxon>Actinomycetota</taxon>
        <taxon>Actinomycetes</taxon>
        <taxon>Kitasatosporales</taxon>
        <taxon>Streptomycetaceae</taxon>
        <taxon>Streptomyces</taxon>
    </lineage>
</organism>
<proteinExistence type="predicted"/>